<dbReference type="InterPro" id="IPR003607">
    <property type="entry name" value="HD/PDEase_dom"/>
</dbReference>
<feature type="region of interest" description="Disordered" evidence="3">
    <location>
        <begin position="1"/>
        <end position="33"/>
    </location>
</feature>
<dbReference type="InterPro" id="IPR006674">
    <property type="entry name" value="HD_domain"/>
</dbReference>
<dbReference type="GO" id="GO:0006203">
    <property type="term" value="P:dGTP catabolic process"/>
    <property type="evidence" value="ECO:0007669"/>
    <property type="project" value="TreeGrafter"/>
</dbReference>
<dbReference type="GO" id="GO:0008832">
    <property type="term" value="F:dGTPase activity"/>
    <property type="evidence" value="ECO:0007669"/>
    <property type="project" value="TreeGrafter"/>
</dbReference>
<evidence type="ECO:0000313" key="6">
    <source>
        <dbReference type="Proteomes" id="UP000198703"/>
    </source>
</evidence>
<evidence type="ECO:0000256" key="1">
    <source>
        <dbReference type="ARBA" id="ARBA00022801"/>
    </source>
</evidence>
<dbReference type="InterPro" id="IPR023023">
    <property type="entry name" value="dNTPase_2"/>
</dbReference>
<dbReference type="EMBL" id="FNQM01000012">
    <property type="protein sequence ID" value="SEA79152.1"/>
    <property type="molecule type" value="Genomic_DNA"/>
</dbReference>
<dbReference type="Pfam" id="PF01966">
    <property type="entry name" value="HD"/>
    <property type="match status" value="1"/>
</dbReference>
<dbReference type="PROSITE" id="PS51831">
    <property type="entry name" value="HD"/>
    <property type="match status" value="1"/>
</dbReference>
<evidence type="ECO:0000256" key="3">
    <source>
        <dbReference type="SAM" id="MobiDB-lite"/>
    </source>
</evidence>
<gene>
    <name evidence="5" type="ORF">SAMN05444370_1128</name>
</gene>
<keyword evidence="1 2" id="KW-0378">Hydrolase</keyword>
<dbReference type="RefSeq" id="WP_093254964.1">
    <property type="nucleotide sequence ID" value="NZ_FNQM01000012.1"/>
</dbReference>
<dbReference type="PANTHER" id="PTHR11373:SF43">
    <property type="entry name" value="DEOXYGUANOSINETRIPHOSPHATE TRIPHOSPHOHYDROLASE-LIKE PROTEIN"/>
    <property type="match status" value="1"/>
</dbReference>
<dbReference type="SUPFAM" id="SSF109604">
    <property type="entry name" value="HD-domain/PDEase-like"/>
    <property type="match status" value="1"/>
</dbReference>
<dbReference type="PANTHER" id="PTHR11373">
    <property type="entry name" value="DEOXYNUCLEOSIDE TRIPHOSPHATE TRIPHOSPHOHYDROLASE"/>
    <property type="match status" value="1"/>
</dbReference>
<dbReference type="CDD" id="cd00077">
    <property type="entry name" value="HDc"/>
    <property type="match status" value="1"/>
</dbReference>
<dbReference type="Pfam" id="PF13286">
    <property type="entry name" value="HD_assoc"/>
    <property type="match status" value="1"/>
</dbReference>
<dbReference type="InterPro" id="IPR006261">
    <property type="entry name" value="dGTPase"/>
</dbReference>
<evidence type="ECO:0000256" key="2">
    <source>
        <dbReference type="HAMAP-Rule" id="MF_01212"/>
    </source>
</evidence>
<name>A0A1H4E440_9RHOB</name>
<dbReference type="STRING" id="89524.SAMN05444370_1128"/>
<dbReference type="HAMAP" id="MF_01212">
    <property type="entry name" value="dGTPase_type2"/>
    <property type="match status" value="1"/>
</dbReference>
<dbReference type="NCBIfam" id="TIGR01353">
    <property type="entry name" value="dGTP_triPase"/>
    <property type="match status" value="1"/>
</dbReference>
<evidence type="ECO:0000259" key="4">
    <source>
        <dbReference type="PROSITE" id="PS51831"/>
    </source>
</evidence>
<dbReference type="NCBIfam" id="NF002326">
    <property type="entry name" value="PRK01286.1-1"/>
    <property type="match status" value="1"/>
</dbReference>
<feature type="domain" description="HD" evidence="4">
    <location>
        <begin position="67"/>
        <end position="210"/>
    </location>
</feature>
<dbReference type="InterPro" id="IPR026875">
    <property type="entry name" value="PHydrolase_assoc_dom"/>
</dbReference>
<accession>A0A1H4E440</accession>
<organism evidence="5 6">
    <name type="scientific">Rubrimonas cliftonensis</name>
    <dbReference type="NCBI Taxonomy" id="89524"/>
    <lineage>
        <taxon>Bacteria</taxon>
        <taxon>Pseudomonadati</taxon>
        <taxon>Pseudomonadota</taxon>
        <taxon>Alphaproteobacteria</taxon>
        <taxon>Rhodobacterales</taxon>
        <taxon>Paracoccaceae</taxon>
        <taxon>Rubrimonas</taxon>
    </lineage>
</organism>
<dbReference type="SMART" id="SM00471">
    <property type="entry name" value="HDc"/>
    <property type="match status" value="1"/>
</dbReference>
<keyword evidence="6" id="KW-1185">Reference proteome</keyword>
<sequence>MTRRPDPALCAAKPSASRGRLHAEPESANRTPFQRDRDRIIHCGAFRRLKHKTQVFVEHEGDYYRTRLTHSLEVAQVARTLARSLGLDEDLAEAVALAHDLGHTPFGHTGEDALAERMAPFGGFDHNAQALKIVTRIEQRYADFDGLNLTWETLEGIAKHNGPLLPGVGADRSGLPYAIADYDARHDLELHTHASAEAQTAALSDDIAYNTHDLDDGLRAGLFTVEEARTLPLVGEAWAEVDARWPGLDPLRAQSEALRRVFGMMVADVTAESGARLARLGASCMAEVQAAPEPVIAFSSGMRAAISALRRFLMARMYRHWRVARMRRKAATVVSDLFAIFSEEPHLMPPDWSAAARAAGAGGAAERARVIADYIAGMTDRFALQEHKVLTDPQARA</sequence>
<dbReference type="Proteomes" id="UP000198703">
    <property type="component" value="Unassembled WGS sequence"/>
</dbReference>
<dbReference type="NCBIfam" id="TIGR00277">
    <property type="entry name" value="HDIG"/>
    <property type="match status" value="1"/>
</dbReference>
<dbReference type="NCBIfam" id="NF002328">
    <property type="entry name" value="PRK01286.1-3"/>
    <property type="match status" value="1"/>
</dbReference>
<feature type="compositionally biased region" description="Basic and acidic residues" evidence="3">
    <location>
        <begin position="21"/>
        <end position="33"/>
    </location>
</feature>
<comment type="similarity">
    <text evidence="2">Belongs to the dGTPase family. Type 2 subfamily.</text>
</comment>
<dbReference type="Gene3D" id="1.10.3210.10">
    <property type="entry name" value="Hypothetical protein af1432"/>
    <property type="match status" value="1"/>
</dbReference>
<proteinExistence type="inferred from homology"/>
<dbReference type="InterPro" id="IPR006675">
    <property type="entry name" value="HDIG_dom"/>
</dbReference>
<dbReference type="AlphaFoldDB" id="A0A1H4E440"/>
<dbReference type="InterPro" id="IPR050135">
    <property type="entry name" value="dGTPase-like"/>
</dbReference>
<protein>
    <recommendedName>
        <fullName evidence="2">Deoxyguanosinetriphosphate triphosphohydrolase-like protein</fullName>
    </recommendedName>
</protein>
<reference evidence="5 6" key="1">
    <citation type="submission" date="2016-10" db="EMBL/GenBank/DDBJ databases">
        <authorList>
            <person name="de Groot N.N."/>
        </authorList>
    </citation>
    <scope>NUCLEOTIDE SEQUENCE [LARGE SCALE GENOMIC DNA]</scope>
    <source>
        <strain evidence="5 6">DSM 15345</strain>
    </source>
</reference>
<dbReference type="OrthoDB" id="9803619at2"/>
<evidence type="ECO:0000313" key="5">
    <source>
        <dbReference type="EMBL" id="SEA79152.1"/>
    </source>
</evidence>